<gene>
    <name evidence="1" type="ORF">QFC21_003474</name>
</gene>
<evidence type="ECO:0000313" key="2">
    <source>
        <dbReference type="Proteomes" id="UP001227268"/>
    </source>
</evidence>
<reference evidence="1" key="1">
    <citation type="submission" date="2023-04" db="EMBL/GenBank/DDBJ databases">
        <title>Draft Genome sequencing of Naganishia species isolated from polar environments using Oxford Nanopore Technology.</title>
        <authorList>
            <person name="Leo P."/>
            <person name="Venkateswaran K."/>
        </authorList>
    </citation>
    <scope>NUCLEOTIDE SEQUENCE</scope>
    <source>
        <strain evidence="1">MNA-CCFEE 5423</strain>
    </source>
</reference>
<organism evidence="1 2">
    <name type="scientific">Naganishia friedmannii</name>
    <dbReference type="NCBI Taxonomy" id="89922"/>
    <lineage>
        <taxon>Eukaryota</taxon>
        <taxon>Fungi</taxon>
        <taxon>Dikarya</taxon>
        <taxon>Basidiomycota</taxon>
        <taxon>Agaricomycotina</taxon>
        <taxon>Tremellomycetes</taxon>
        <taxon>Filobasidiales</taxon>
        <taxon>Filobasidiaceae</taxon>
        <taxon>Naganishia</taxon>
    </lineage>
</organism>
<proteinExistence type="predicted"/>
<keyword evidence="2" id="KW-1185">Reference proteome</keyword>
<name>A0ACC2VQ86_9TREE</name>
<protein>
    <submittedName>
        <fullName evidence="1">Uncharacterized protein</fullName>
    </submittedName>
</protein>
<comment type="caution">
    <text evidence="1">The sequence shown here is derived from an EMBL/GenBank/DDBJ whole genome shotgun (WGS) entry which is preliminary data.</text>
</comment>
<evidence type="ECO:0000313" key="1">
    <source>
        <dbReference type="EMBL" id="KAJ9101255.1"/>
    </source>
</evidence>
<accession>A0ACC2VQ86</accession>
<dbReference type="Proteomes" id="UP001227268">
    <property type="component" value="Unassembled WGS sequence"/>
</dbReference>
<sequence length="102" mass="11207">MVCKKCEKKTTKLATTDPFQASTSKTRVLGENKLLASKRAARASPYVKGGRKCVDCPVTVQQVGGTRCQKCAYKKGEFNVRNERGSSETGGREEEVEEEEMG</sequence>
<dbReference type="EMBL" id="JASBWT010000010">
    <property type="protein sequence ID" value="KAJ9101255.1"/>
    <property type="molecule type" value="Genomic_DNA"/>
</dbReference>